<comment type="caution">
    <text evidence="1">The sequence shown here is derived from an EMBL/GenBank/DDBJ whole genome shotgun (WGS) entry which is preliminary data.</text>
</comment>
<dbReference type="Proteomes" id="UP001312908">
    <property type="component" value="Unassembled WGS sequence"/>
</dbReference>
<keyword evidence="2" id="KW-1185">Reference proteome</keyword>
<name>A0ABU7U2B5_9PROT</name>
<dbReference type="RefSeq" id="WP_394819544.1">
    <property type="nucleotide sequence ID" value="NZ_JAWJZY010000002.1"/>
</dbReference>
<accession>A0ABU7U2B5</accession>
<evidence type="ECO:0000313" key="2">
    <source>
        <dbReference type="Proteomes" id="UP001312908"/>
    </source>
</evidence>
<proteinExistence type="predicted"/>
<reference evidence="1 2" key="1">
    <citation type="submission" date="2023-10" db="EMBL/GenBank/DDBJ databases">
        <title>Sorlinia euscelidii gen. nov., sp. nov., an acetic acid bacteria isolated from the gut of Euscelidius variegatus emitter.</title>
        <authorList>
            <person name="Michoud G."/>
            <person name="Marasco R."/>
            <person name="Seferji K."/>
            <person name="Gonella E."/>
            <person name="Garuglieri E."/>
            <person name="Alma A."/>
            <person name="Mapelli F."/>
            <person name="Borin S."/>
            <person name="Daffonchio D."/>
            <person name="Crotti E."/>
        </authorList>
    </citation>
    <scope>NUCLEOTIDE SEQUENCE [LARGE SCALE GENOMIC DNA]</scope>
    <source>
        <strain evidence="1 2">EV16P</strain>
    </source>
</reference>
<organism evidence="1 2">
    <name type="scientific">Sorlinia euscelidii</name>
    <dbReference type="NCBI Taxonomy" id="3081148"/>
    <lineage>
        <taxon>Bacteria</taxon>
        <taxon>Pseudomonadati</taxon>
        <taxon>Pseudomonadota</taxon>
        <taxon>Alphaproteobacteria</taxon>
        <taxon>Acetobacterales</taxon>
        <taxon>Acetobacteraceae</taxon>
        <taxon>Sorlinia</taxon>
    </lineage>
</organism>
<protein>
    <submittedName>
        <fullName evidence="1">Uncharacterized protein</fullName>
    </submittedName>
</protein>
<sequence length="271" mass="30754">MKKNFCILSVLAAFIFVNDTVYGRVFPLPIPDDLTSEEVAQSPDEMVVFLDAERGAAIRCLGKFKFEDKTRGQWAKCFGRTFKRLSLFLPSGVPYDTERADCLVIEMVRADKGQLSFAKAIEQLSRDYQRIADSQKANFEERAITGFDGSVGYKNLTIDEREELLEDAVQGAKFRCKNAFQHSSQKLSEASPISFTPPDALGEYLCGVDAGVKADVYLGFDPSRGISAYNLFKETTKKLHEEDDSLITRIRLEVFEQRLKNYMDVYRRQSK</sequence>
<evidence type="ECO:0000313" key="1">
    <source>
        <dbReference type="EMBL" id="MEE8658643.1"/>
    </source>
</evidence>
<dbReference type="EMBL" id="JAWJZY010000002">
    <property type="protein sequence ID" value="MEE8658643.1"/>
    <property type="molecule type" value="Genomic_DNA"/>
</dbReference>
<gene>
    <name evidence="1" type="ORF">DOFOFD_06430</name>
</gene>